<evidence type="ECO:0008006" key="5">
    <source>
        <dbReference type="Google" id="ProtNLM"/>
    </source>
</evidence>
<feature type="chain" id="PRO_5021893299" description="Tetratricopeptide repeat protein" evidence="2">
    <location>
        <begin position="24"/>
        <end position="361"/>
    </location>
</feature>
<keyword evidence="4" id="KW-1185">Reference proteome</keyword>
<dbReference type="RefSeq" id="WP_145241966.1">
    <property type="nucleotide sequence ID" value="NZ_CP036273.1"/>
</dbReference>
<feature type="signal peptide" evidence="2">
    <location>
        <begin position="1"/>
        <end position="23"/>
    </location>
</feature>
<evidence type="ECO:0000256" key="2">
    <source>
        <dbReference type="SAM" id="SignalP"/>
    </source>
</evidence>
<evidence type="ECO:0000256" key="1">
    <source>
        <dbReference type="SAM" id="MobiDB-lite"/>
    </source>
</evidence>
<evidence type="ECO:0000313" key="4">
    <source>
        <dbReference type="Proteomes" id="UP000319576"/>
    </source>
</evidence>
<accession>A0A517XXT7</accession>
<gene>
    <name evidence="3" type="ORF">ETAA1_43000</name>
</gene>
<dbReference type="Proteomes" id="UP000319576">
    <property type="component" value="Chromosome"/>
</dbReference>
<reference evidence="3 4" key="1">
    <citation type="submission" date="2019-02" db="EMBL/GenBank/DDBJ databases">
        <title>Deep-cultivation of Planctomycetes and their phenomic and genomic characterization uncovers novel biology.</title>
        <authorList>
            <person name="Wiegand S."/>
            <person name="Jogler M."/>
            <person name="Boedeker C."/>
            <person name="Pinto D."/>
            <person name="Vollmers J."/>
            <person name="Rivas-Marin E."/>
            <person name="Kohn T."/>
            <person name="Peeters S.H."/>
            <person name="Heuer A."/>
            <person name="Rast P."/>
            <person name="Oberbeckmann S."/>
            <person name="Bunk B."/>
            <person name="Jeske O."/>
            <person name="Meyerdierks A."/>
            <person name="Storesund J.E."/>
            <person name="Kallscheuer N."/>
            <person name="Luecker S."/>
            <person name="Lage O.M."/>
            <person name="Pohl T."/>
            <person name="Merkel B.J."/>
            <person name="Hornburger P."/>
            <person name="Mueller R.-W."/>
            <person name="Bruemmer F."/>
            <person name="Labrenz M."/>
            <person name="Spormann A.M."/>
            <person name="Op den Camp H."/>
            <person name="Overmann J."/>
            <person name="Amann R."/>
            <person name="Jetten M.S.M."/>
            <person name="Mascher T."/>
            <person name="Medema M.H."/>
            <person name="Devos D.P."/>
            <person name="Kaster A.-K."/>
            <person name="Ovreas L."/>
            <person name="Rohde M."/>
            <person name="Galperin M.Y."/>
            <person name="Jogler C."/>
        </authorList>
    </citation>
    <scope>NUCLEOTIDE SEQUENCE [LARGE SCALE GENOMIC DNA]</scope>
    <source>
        <strain evidence="3 4">ETA_A1</strain>
    </source>
</reference>
<protein>
    <recommendedName>
        <fullName evidence="5">Tetratricopeptide repeat protein</fullName>
    </recommendedName>
</protein>
<feature type="region of interest" description="Disordered" evidence="1">
    <location>
        <begin position="259"/>
        <end position="303"/>
    </location>
</feature>
<feature type="compositionally biased region" description="Gly residues" evidence="1">
    <location>
        <begin position="264"/>
        <end position="275"/>
    </location>
</feature>
<dbReference type="AlphaFoldDB" id="A0A517XXT7"/>
<dbReference type="KEGG" id="uli:ETAA1_43000"/>
<evidence type="ECO:0000313" key="3">
    <source>
        <dbReference type="EMBL" id="QDU22322.1"/>
    </source>
</evidence>
<keyword evidence="2" id="KW-0732">Signal</keyword>
<dbReference type="EMBL" id="CP036273">
    <property type="protein sequence ID" value="QDU22322.1"/>
    <property type="molecule type" value="Genomic_DNA"/>
</dbReference>
<organism evidence="3 4">
    <name type="scientific">Urbifossiella limnaea</name>
    <dbReference type="NCBI Taxonomy" id="2528023"/>
    <lineage>
        <taxon>Bacteria</taxon>
        <taxon>Pseudomonadati</taxon>
        <taxon>Planctomycetota</taxon>
        <taxon>Planctomycetia</taxon>
        <taxon>Gemmatales</taxon>
        <taxon>Gemmataceae</taxon>
        <taxon>Urbifossiella</taxon>
    </lineage>
</organism>
<name>A0A517XXT7_9BACT</name>
<proteinExistence type="predicted"/>
<dbReference type="OrthoDB" id="276786at2"/>
<sequence length="361" mass="38848" precursor="true">MTPRSCLAAAALATGLFAAPATAAENTIPRPGYGFSSLRPMAADVARAKAEAVLKAAGRHDAARVQAVWDKKDLTLLDKVAETVAIGSPEAEAVIADSRRAEAASTVPALLKDSKLDPFARANLALVFARANANKRAYEEALDALAGVTPEQVVDPAGFFFFKAVAEHATMKRDAALASIVRLRDDVTDSPDRYNRVGLMMIADMIAWNPDPKDFTNISRLMDNSGRRLDLSRPGDKTQDIQKRIVFRLDELIKEAESKSKGGQCNGGNCPNGGKPGDKLAGGSTNPTQPAPDSGIMGGAGAGKVDDRKLREAAEQWGTLPPDRRDALVQELTRDLPARYKPMIDEYFRSLNRLHGFAPRQ</sequence>